<dbReference type="InterPro" id="IPR003918">
    <property type="entry name" value="NADH_UbQ_OxRdtase"/>
</dbReference>
<keyword evidence="11" id="KW-1185">Reference proteome</keyword>
<dbReference type="GO" id="GO:0016020">
    <property type="term" value="C:membrane"/>
    <property type="evidence" value="ECO:0007669"/>
    <property type="project" value="UniProtKB-SubCell"/>
</dbReference>
<feature type="transmembrane region" description="Helical" evidence="8">
    <location>
        <begin position="583"/>
        <end position="606"/>
    </location>
</feature>
<dbReference type="GO" id="GO:0048039">
    <property type="term" value="F:ubiquinone binding"/>
    <property type="evidence" value="ECO:0007669"/>
    <property type="project" value="TreeGrafter"/>
</dbReference>
<evidence type="ECO:0000256" key="5">
    <source>
        <dbReference type="ARBA" id="ARBA00023136"/>
    </source>
</evidence>
<dbReference type="InterPro" id="IPR001750">
    <property type="entry name" value="ND/Mrp_TM"/>
</dbReference>
<evidence type="ECO:0000256" key="6">
    <source>
        <dbReference type="RuleBase" id="RU000320"/>
    </source>
</evidence>
<evidence type="ECO:0000256" key="3">
    <source>
        <dbReference type="ARBA" id="ARBA00022692"/>
    </source>
</evidence>
<dbReference type="AlphaFoldDB" id="A0A5M3W935"/>
<feature type="region of interest" description="Disordered" evidence="7">
    <location>
        <begin position="523"/>
        <end position="547"/>
    </location>
</feature>
<feature type="transmembrane region" description="Helical" evidence="8">
    <location>
        <begin position="43"/>
        <end position="66"/>
    </location>
</feature>
<dbReference type="Proteomes" id="UP000334990">
    <property type="component" value="Unassembled WGS sequence"/>
</dbReference>
<dbReference type="InterPro" id="IPR010227">
    <property type="entry name" value="NADH_Q_OxRdtase_chainM/4"/>
</dbReference>
<dbReference type="PANTHER" id="PTHR43507:SF1">
    <property type="entry name" value="NADH-UBIQUINONE OXIDOREDUCTASE CHAIN 4"/>
    <property type="match status" value="1"/>
</dbReference>
<comment type="subcellular location">
    <subcellularLocation>
        <location evidence="1">Endomembrane system</location>
        <topology evidence="1">Multi-pass membrane protein</topology>
    </subcellularLocation>
    <subcellularLocation>
        <location evidence="6">Membrane</location>
        <topology evidence="6">Multi-pass membrane protein</topology>
    </subcellularLocation>
</comment>
<evidence type="ECO:0000313" key="10">
    <source>
        <dbReference type="EMBL" id="GES05587.1"/>
    </source>
</evidence>
<dbReference type="GO" id="GO:0012505">
    <property type="term" value="C:endomembrane system"/>
    <property type="evidence" value="ECO:0007669"/>
    <property type="project" value="UniProtKB-SubCell"/>
</dbReference>
<feature type="transmembrane region" description="Helical" evidence="8">
    <location>
        <begin position="219"/>
        <end position="242"/>
    </location>
</feature>
<dbReference type="GO" id="GO:0042773">
    <property type="term" value="P:ATP synthesis coupled electron transport"/>
    <property type="evidence" value="ECO:0007669"/>
    <property type="project" value="InterPro"/>
</dbReference>
<proteinExistence type="inferred from homology"/>
<name>A0A5M3W935_9ACTN</name>
<dbReference type="GO" id="GO:0008137">
    <property type="term" value="F:NADH dehydrogenase (ubiquinone) activity"/>
    <property type="evidence" value="ECO:0007669"/>
    <property type="project" value="InterPro"/>
</dbReference>
<feature type="transmembrane region" description="Helical" evidence="8">
    <location>
        <begin position="388"/>
        <end position="409"/>
    </location>
</feature>
<sequence length="618" mass="64123">MSGATMALAVAVLAAFDYSAPERMQFETDLSWIPGLNLRFHLGLDGISLPLVVLTALLSFLCFGYLAGRPSGPSQDATRLGVLRPRALVFTLLVLEFGMLGTFVALDLLLFFVFFEVVLIPMYFVIAIWGGTHRRAAAIKFILYTLLGSAVLLLGLLLIWSQTGTLDMVALAKSHPMSRSVQIIAFVAIGIGLAVKTPMWPLHTWLPDAHTEAPTVGSVLLAGVLLKMGTYGFARIAIPILPEGAEAVAPWLGAFAVIGIVYGSLACLAQNDLKRMIAYSSVGHMGFVLLGFATLTPVGINAALFGNVAHGLITGLLFFIAGAIKERYGTADMTRLGGGMLTRLPYVGSLLTFACIASLGLPGLAGFWGEMLALQGAFQPATALPRPLFLTFMTIGGLGAVLTAAYFLLMLSRITHGHPGEPTTTPPGPPVDTAEGIPDLTEPVAAATESTGDSAIPAPGTDRGLIAHGSDEAEGPAVPVGGGDEFAASAGGMHRAEESGVPVGPQAMVDPGAAVEMPRVEESAVPVGGGDRSEGSSVRVRGTDRTEESVVLVRGDDVVEVISGGGGQPGPGSKLADVMPSELAAWVPLVALTVFFGLWPSALLALTDPAVQSLLGAP</sequence>
<feature type="transmembrane region" description="Helical" evidence="8">
    <location>
        <begin position="87"/>
        <end position="105"/>
    </location>
</feature>
<feature type="transmembrane region" description="Helical" evidence="8">
    <location>
        <begin position="248"/>
        <end position="269"/>
    </location>
</feature>
<feature type="transmembrane region" description="Helical" evidence="8">
    <location>
        <begin position="302"/>
        <end position="324"/>
    </location>
</feature>
<keyword evidence="5 8" id="KW-0472">Membrane</keyword>
<dbReference type="Pfam" id="PF00361">
    <property type="entry name" value="Proton_antipo_M"/>
    <property type="match status" value="1"/>
</dbReference>
<comment type="caution">
    <text evidence="10">The sequence shown here is derived from an EMBL/GenBank/DDBJ whole genome shotgun (WGS) entry which is preliminary data.</text>
</comment>
<keyword evidence="3 6" id="KW-0812">Transmembrane</keyword>
<accession>A0A5M3W935</accession>
<feature type="transmembrane region" description="Helical" evidence="8">
    <location>
        <begin position="141"/>
        <end position="160"/>
    </location>
</feature>
<feature type="transmembrane region" description="Helical" evidence="8">
    <location>
        <begin position="276"/>
        <end position="296"/>
    </location>
</feature>
<protein>
    <recommendedName>
        <fullName evidence="9">NADH:quinone oxidoreductase/Mrp antiporter transmembrane domain-containing protein</fullName>
    </recommendedName>
</protein>
<feature type="region of interest" description="Disordered" evidence="7">
    <location>
        <begin position="418"/>
        <end position="437"/>
    </location>
</feature>
<evidence type="ECO:0000313" key="11">
    <source>
        <dbReference type="Proteomes" id="UP000334990"/>
    </source>
</evidence>
<feature type="transmembrane region" description="Helical" evidence="8">
    <location>
        <begin position="344"/>
        <end position="368"/>
    </location>
</feature>
<reference evidence="10 11" key="1">
    <citation type="submission" date="2019-10" db="EMBL/GenBank/DDBJ databases">
        <title>Whole genome shotgun sequence of Acrocarpospora corrugata NBRC 13972.</title>
        <authorList>
            <person name="Ichikawa N."/>
            <person name="Kimura A."/>
            <person name="Kitahashi Y."/>
            <person name="Komaki H."/>
            <person name="Oguchi A."/>
        </authorList>
    </citation>
    <scope>NUCLEOTIDE SEQUENCE [LARGE SCALE GENOMIC DNA]</scope>
    <source>
        <strain evidence="10 11">NBRC 13972</strain>
    </source>
</reference>
<evidence type="ECO:0000256" key="2">
    <source>
        <dbReference type="ARBA" id="ARBA00009025"/>
    </source>
</evidence>
<organism evidence="10 11">
    <name type="scientific">Acrocarpospora corrugata</name>
    <dbReference type="NCBI Taxonomy" id="35763"/>
    <lineage>
        <taxon>Bacteria</taxon>
        <taxon>Bacillati</taxon>
        <taxon>Actinomycetota</taxon>
        <taxon>Actinomycetes</taxon>
        <taxon>Streptosporangiales</taxon>
        <taxon>Streptosporangiaceae</taxon>
        <taxon>Acrocarpospora</taxon>
    </lineage>
</organism>
<evidence type="ECO:0000256" key="8">
    <source>
        <dbReference type="SAM" id="Phobius"/>
    </source>
</evidence>
<comment type="similarity">
    <text evidence="2">Belongs to the complex I subunit 4 family.</text>
</comment>
<evidence type="ECO:0000259" key="9">
    <source>
        <dbReference type="Pfam" id="PF00361"/>
    </source>
</evidence>
<feature type="transmembrane region" description="Helical" evidence="8">
    <location>
        <begin position="180"/>
        <end position="199"/>
    </location>
</feature>
<dbReference type="EMBL" id="BLAD01000105">
    <property type="protein sequence ID" value="GES05587.1"/>
    <property type="molecule type" value="Genomic_DNA"/>
</dbReference>
<dbReference type="NCBIfam" id="TIGR01972">
    <property type="entry name" value="NDH_I_M"/>
    <property type="match status" value="1"/>
</dbReference>
<evidence type="ECO:0000256" key="7">
    <source>
        <dbReference type="SAM" id="MobiDB-lite"/>
    </source>
</evidence>
<feature type="domain" description="NADH:quinone oxidoreductase/Mrp antiporter transmembrane" evidence="9">
    <location>
        <begin position="105"/>
        <end position="381"/>
    </location>
</feature>
<evidence type="ECO:0000256" key="1">
    <source>
        <dbReference type="ARBA" id="ARBA00004127"/>
    </source>
</evidence>
<gene>
    <name evidence="10" type="ORF">Acor_76550</name>
</gene>
<keyword evidence="4 8" id="KW-1133">Transmembrane helix</keyword>
<dbReference type="PRINTS" id="PR01437">
    <property type="entry name" value="NUOXDRDTASE4"/>
</dbReference>
<dbReference type="GO" id="GO:0015990">
    <property type="term" value="P:electron transport coupled proton transport"/>
    <property type="evidence" value="ECO:0007669"/>
    <property type="project" value="TreeGrafter"/>
</dbReference>
<feature type="transmembrane region" description="Helical" evidence="8">
    <location>
        <begin position="111"/>
        <end position="129"/>
    </location>
</feature>
<evidence type="ECO:0000256" key="4">
    <source>
        <dbReference type="ARBA" id="ARBA00022989"/>
    </source>
</evidence>
<dbReference type="GO" id="GO:0003954">
    <property type="term" value="F:NADH dehydrogenase activity"/>
    <property type="evidence" value="ECO:0007669"/>
    <property type="project" value="TreeGrafter"/>
</dbReference>
<dbReference type="PANTHER" id="PTHR43507">
    <property type="entry name" value="NADH-UBIQUINONE OXIDOREDUCTASE CHAIN 4"/>
    <property type="match status" value="1"/>
</dbReference>